<comment type="caution">
    <text evidence="7">The sequence shown here is derived from an EMBL/GenBank/DDBJ whole genome shotgun (WGS) entry which is preliminary data.</text>
</comment>
<keyword evidence="8" id="KW-1185">Reference proteome</keyword>
<dbReference type="Proteomes" id="UP000298860">
    <property type="component" value="Unassembled WGS sequence"/>
</dbReference>
<evidence type="ECO:0000313" key="7">
    <source>
        <dbReference type="EMBL" id="GDY28402.1"/>
    </source>
</evidence>
<name>A0A4D4J014_9PSEU</name>
<feature type="transmembrane region" description="Helical" evidence="6">
    <location>
        <begin position="137"/>
        <end position="156"/>
    </location>
</feature>
<feature type="transmembrane region" description="Helical" evidence="6">
    <location>
        <begin position="71"/>
        <end position="93"/>
    </location>
</feature>
<dbReference type="GO" id="GO:0005886">
    <property type="term" value="C:plasma membrane"/>
    <property type="evidence" value="ECO:0007669"/>
    <property type="project" value="TreeGrafter"/>
</dbReference>
<feature type="transmembrane region" description="Helical" evidence="6">
    <location>
        <begin position="194"/>
        <end position="220"/>
    </location>
</feature>
<protein>
    <submittedName>
        <fullName evidence="7">Uncharacterized protein</fullName>
    </submittedName>
</protein>
<dbReference type="GO" id="GO:0015123">
    <property type="term" value="F:acetate transmembrane transporter activity"/>
    <property type="evidence" value="ECO:0007669"/>
    <property type="project" value="TreeGrafter"/>
</dbReference>
<keyword evidence="5 6" id="KW-0472">Membrane</keyword>
<comment type="similarity">
    <text evidence="2">Belongs to the acetate uptake transporter (AceTr) (TC 2.A.96) family.</text>
</comment>
<dbReference type="EMBL" id="BJFL01000001">
    <property type="protein sequence ID" value="GDY28402.1"/>
    <property type="molecule type" value="Genomic_DNA"/>
</dbReference>
<feature type="transmembrane region" description="Helical" evidence="6">
    <location>
        <begin position="44"/>
        <end position="65"/>
    </location>
</feature>
<feature type="transmembrane region" description="Helical" evidence="6">
    <location>
        <begin position="105"/>
        <end position="125"/>
    </location>
</feature>
<organism evidence="7 8">
    <name type="scientific">Gandjariella thermophila</name>
    <dbReference type="NCBI Taxonomy" id="1931992"/>
    <lineage>
        <taxon>Bacteria</taxon>
        <taxon>Bacillati</taxon>
        <taxon>Actinomycetota</taxon>
        <taxon>Actinomycetes</taxon>
        <taxon>Pseudonocardiales</taxon>
        <taxon>Pseudonocardiaceae</taxon>
        <taxon>Gandjariella</taxon>
    </lineage>
</organism>
<dbReference type="PANTHER" id="PTHR31123">
    <property type="entry name" value="ACCUMULATION OF DYADS PROTEIN 2-RELATED"/>
    <property type="match status" value="1"/>
</dbReference>
<reference evidence="8" key="1">
    <citation type="submission" date="2019-04" db="EMBL/GenBank/DDBJ databases">
        <title>Draft genome sequence of Pseudonocardiaceae bacterium SL3-2-4.</title>
        <authorList>
            <person name="Ningsih F."/>
            <person name="Yokota A."/>
            <person name="Sakai Y."/>
            <person name="Nanatani K."/>
            <person name="Yabe S."/>
            <person name="Oetari A."/>
            <person name="Sjamsuridzal W."/>
        </authorList>
    </citation>
    <scope>NUCLEOTIDE SEQUENCE [LARGE SCALE GENOMIC DNA]</scope>
    <source>
        <strain evidence="8">SL3-2-4</strain>
    </source>
</reference>
<dbReference type="InterPro" id="IPR000791">
    <property type="entry name" value="Gpr1/Fun34/SatP-like"/>
</dbReference>
<dbReference type="InterPro" id="IPR051633">
    <property type="entry name" value="AceTr"/>
</dbReference>
<sequence length="252" mass="26121">MTHASAEQAPSVPGQREAAEGRDVSFWRSHTQISLQPVAAPSILGLYGLAGATFMVAANLAGWYGGPATPLVLFPFAFFFGGLAQFLAGMWSFRARDGLATAVHGMWGAFWLAFGLYSVITLWSPVLFTAPGALVGAGYWFIVLAAVTWMCALAAVPENLALSATLVVLAVAATILAIGWTAGIGAAVPIAGNLFVAAAVLAFYTASAMLLQGTLGRVVLPIGGRGRANRPGMIPSQPIQYELGEPGVKVGQ</sequence>
<dbReference type="Pfam" id="PF01184">
    <property type="entry name" value="Gpr1_Fun34_YaaH"/>
    <property type="match status" value="1"/>
</dbReference>
<feature type="transmembrane region" description="Helical" evidence="6">
    <location>
        <begin position="163"/>
        <end position="188"/>
    </location>
</feature>
<proteinExistence type="inferred from homology"/>
<comment type="subcellular location">
    <subcellularLocation>
        <location evidence="1">Membrane</location>
        <topology evidence="1">Multi-pass membrane protein</topology>
    </subcellularLocation>
</comment>
<keyword evidence="4 6" id="KW-1133">Transmembrane helix</keyword>
<gene>
    <name evidence="7" type="ORF">GTS_00350</name>
</gene>
<evidence type="ECO:0000313" key="8">
    <source>
        <dbReference type="Proteomes" id="UP000298860"/>
    </source>
</evidence>
<evidence type="ECO:0000256" key="4">
    <source>
        <dbReference type="ARBA" id="ARBA00022989"/>
    </source>
</evidence>
<keyword evidence="3 6" id="KW-0812">Transmembrane</keyword>
<dbReference type="RefSeq" id="WP_137811640.1">
    <property type="nucleotide sequence ID" value="NZ_BJFL01000001.1"/>
</dbReference>
<dbReference type="PANTHER" id="PTHR31123:SF1">
    <property type="entry name" value="ACCUMULATION OF DYADS PROTEIN 2-RELATED"/>
    <property type="match status" value="1"/>
</dbReference>
<evidence type="ECO:0000256" key="3">
    <source>
        <dbReference type="ARBA" id="ARBA00022692"/>
    </source>
</evidence>
<evidence type="ECO:0000256" key="5">
    <source>
        <dbReference type="ARBA" id="ARBA00023136"/>
    </source>
</evidence>
<dbReference type="AlphaFoldDB" id="A0A4D4J014"/>
<evidence type="ECO:0000256" key="6">
    <source>
        <dbReference type="SAM" id="Phobius"/>
    </source>
</evidence>
<evidence type="ECO:0000256" key="1">
    <source>
        <dbReference type="ARBA" id="ARBA00004141"/>
    </source>
</evidence>
<dbReference type="OrthoDB" id="9787939at2"/>
<accession>A0A4D4J014</accession>
<evidence type="ECO:0000256" key="2">
    <source>
        <dbReference type="ARBA" id="ARBA00005587"/>
    </source>
</evidence>